<dbReference type="AlphaFoldDB" id="A0A0F9HEB9"/>
<name>A0A0F9HEB9_9ZZZZ</name>
<gene>
    <name evidence="1" type="ORF">LCGC14_1794080</name>
</gene>
<protein>
    <recommendedName>
        <fullName evidence="2">HNH domain-containing protein</fullName>
    </recommendedName>
</protein>
<evidence type="ECO:0008006" key="2">
    <source>
        <dbReference type="Google" id="ProtNLM"/>
    </source>
</evidence>
<proteinExistence type="predicted"/>
<comment type="caution">
    <text evidence="1">The sequence shown here is derived from an EMBL/GenBank/DDBJ whole genome shotgun (WGS) entry which is preliminary data.</text>
</comment>
<dbReference type="EMBL" id="LAZR01017187">
    <property type="protein sequence ID" value="KKM01477.1"/>
    <property type="molecule type" value="Genomic_DNA"/>
</dbReference>
<accession>A0A0F9HEB9</accession>
<sequence length="36" mass="3736">MAIQKALGGSALLDGVDNLIVLCGTCHGKRHGMKEV</sequence>
<reference evidence="1" key="1">
    <citation type="journal article" date="2015" name="Nature">
        <title>Complex archaea that bridge the gap between prokaryotes and eukaryotes.</title>
        <authorList>
            <person name="Spang A."/>
            <person name="Saw J.H."/>
            <person name="Jorgensen S.L."/>
            <person name="Zaremba-Niedzwiedzka K."/>
            <person name="Martijn J."/>
            <person name="Lind A.E."/>
            <person name="van Eijk R."/>
            <person name="Schleper C."/>
            <person name="Guy L."/>
            <person name="Ettema T.J."/>
        </authorList>
    </citation>
    <scope>NUCLEOTIDE SEQUENCE</scope>
</reference>
<evidence type="ECO:0000313" key="1">
    <source>
        <dbReference type="EMBL" id="KKM01477.1"/>
    </source>
</evidence>
<organism evidence="1">
    <name type="scientific">marine sediment metagenome</name>
    <dbReference type="NCBI Taxonomy" id="412755"/>
    <lineage>
        <taxon>unclassified sequences</taxon>
        <taxon>metagenomes</taxon>
        <taxon>ecological metagenomes</taxon>
    </lineage>
</organism>